<proteinExistence type="predicted"/>
<sequence length="69" mass="7260">MPSGPSSPTAAFDRPSRADLVEAYAAVRSSGANHRGQCRGPLLGVADVEVTIAGKPERRADDPRKTRSV</sequence>
<comment type="caution">
    <text evidence="1">The sequence shown here is derived from an EMBL/GenBank/DDBJ whole genome shotgun (WGS) entry which is preliminary data.</text>
</comment>
<accession>A0ABR6LEN3</accession>
<gene>
    <name evidence="1" type="ORF">BJY27_001751</name>
</gene>
<reference evidence="1 2" key="1">
    <citation type="submission" date="2020-08" db="EMBL/GenBank/DDBJ databases">
        <title>Sequencing the genomes of 1000 actinobacteria strains.</title>
        <authorList>
            <person name="Klenk H.-P."/>
        </authorList>
    </citation>
    <scope>NUCLEOTIDE SEQUENCE [LARGE SCALE GENOMIC DNA]</scope>
    <source>
        <strain evidence="1 2">DSM 41530</strain>
    </source>
</reference>
<protein>
    <submittedName>
        <fullName evidence="1">Uncharacterized protein</fullName>
    </submittedName>
</protein>
<dbReference type="Proteomes" id="UP000530530">
    <property type="component" value="Unassembled WGS sequence"/>
</dbReference>
<organism evidence="1 2">
    <name type="scientific">Streptomyces rapamycinicus</name>
    <dbReference type="NCBI Taxonomy" id="1226757"/>
    <lineage>
        <taxon>Bacteria</taxon>
        <taxon>Bacillati</taxon>
        <taxon>Actinomycetota</taxon>
        <taxon>Actinomycetes</taxon>
        <taxon>Kitasatosporales</taxon>
        <taxon>Streptomycetaceae</taxon>
        <taxon>Streptomyces</taxon>
        <taxon>Streptomyces violaceusniger group</taxon>
    </lineage>
</organism>
<name>A0ABR6LEN3_9ACTN</name>
<evidence type="ECO:0000313" key="1">
    <source>
        <dbReference type="EMBL" id="MBB4780790.1"/>
    </source>
</evidence>
<dbReference type="RefSeq" id="WP_148717865.1">
    <property type="nucleotide sequence ID" value="NZ_CP157809.1"/>
</dbReference>
<dbReference type="EMBL" id="JACHNG010000001">
    <property type="protein sequence ID" value="MBB4780790.1"/>
    <property type="molecule type" value="Genomic_DNA"/>
</dbReference>
<keyword evidence="2" id="KW-1185">Reference proteome</keyword>
<evidence type="ECO:0000313" key="2">
    <source>
        <dbReference type="Proteomes" id="UP000530530"/>
    </source>
</evidence>